<comment type="cofactor">
    <cofactor evidence="1">
        <name>Mn(2+)</name>
        <dbReference type="ChEBI" id="CHEBI:29035"/>
    </cofactor>
</comment>
<keyword evidence="6" id="KW-0560">Oxidoreductase</keyword>
<organism evidence="11 12">
    <name type="scientific">Parascedosporium putredinis</name>
    <dbReference type="NCBI Taxonomy" id="1442378"/>
    <lineage>
        <taxon>Eukaryota</taxon>
        <taxon>Fungi</taxon>
        <taxon>Dikarya</taxon>
        <taxon>Ascomycota</taxon>
        <taxon>Pezizomycotina</taxon>
        <taxon>Sordariomycetes</taxon>
        <taxon>Hypocreomycetidae</taxon>
        <taxon>Microascales</taxon>
        <taxon>Microascaceae</taxon>
        <taxon>Parascedosporium</taxon>
    </lineage>
</organism>
<dbReference type="GO" id="GO:0004784">
    <property type="term" value="F:superoxide dismutase activity"/>
    <property type="evidence" value="ECO:0007669"/>
    <property type="project" value="UniProtKB-EC"/>
</dbReference>
<dbReference type="InterPro" id="IPR036324">
    <property type="entry name" value="Mn/Fe_SOD_N_sf"/>
</dbReference>
<dbReference type="InterPro" id="IPR019833">
    <property type="entry name" value="Mn/Fe_SOD_BS"/>
</dbReference>
<dbReference type="PRINTS" id="PR01703">
    <property type="entry name" value="MNSODISMTASE"/>
</dbReference>
<dbReference type="PANTHER" id="PTHR11404">
    <property type="entry name" value="SUPEROXIDE DISMUTASE 2"/>
    <property type="match status" value="1"/>
</dbReference>
<evidence type="ECO:0000256" key="2">
    <source>
        <dbReference type="ARBA" id="ARBA00008714"/>
    </source>
</evidence>
<keyword evidence="5" id="KW-0049">Antioxidant</keyword>
<sequence length="284" mass="30947">MAPHCPATQLDRVKGTWAITAETPLGPSGCYRASLSNGEFLLSTLQLIPRFLKDVFFSPPKHPRAPRCSQAGAARPVAALSSTSFVRGKATLPDLPYDYNALEPYISAKIMELHHSKHHQTYVNGFNTALQTVAEAEAAGDLTKAASQAPLINFHGGGHLNHSLFWENLAPSSRDGGGEPAGSLKSAIGEDFGSFDALRKEVNTALAGIQGSGWAWLVKDKTTGTLSVVTRANQDPVTGNLIPLLGIDAWEHAYYLQYENRKVEYFDAIWNVINWKTVAKRFEN</sequence>
<evidence type="ECO:0000256" key="1">
    <source>
        <dbReference type="ARBA" id="ARBA00001936"/>
    </source>
</evidence>
<feature type="domain" description="Manganese/iron superoxide dismutase N-terminal" evidence="9">
    <location>
        <begin position="91"/>
        <end position="170"/>
    </location>
</feature>
<dbReference type="InterPro" id="IPR036314">
    <property type="entry name" value="SOD_C_sf"/>
</dbReference>
<evidence type="ECO:0000313" key="11">
    <source>
        <dbReference type="EMBL" id="CAI4219711.1"/>
    </source>
</evidence>
<dbReference type="InterPro" id="IPR019832">
    <property type="entry name" value="Mn/Fe_SOD_C"/>
</dbReference>
<dbReference type="OrthoDB" id="239262at2759"/>
<evidence type="ECO:0000256" key="4">
    <source>
        <dbReference type="ARBA" id="ARBA00022723"/>
    </source>
</evidence>
<comment type="catalytic activity">
    <reaction evidence="8">
        <text>2 superoxide + 2 H(+) = H2O2 + O2</text>
        <dbReference type="Rhea" id="RHEA:20696"/>
        <dbReference type="ChEBI" id="CHEBI:15378"/>
        <dbReference type="ChEBI" id="CHEBI:15379"/>
        <dbReference type="ChEBI" id="CHEBI:16240"/>
        <dbReference type="ChEBI" id="CHEBI:18421"/>
        <dbReference type="EC" id="1.15.1.1"/>
    </reaction>
</comment>
<proteinExistence type="inferred from homology"/>
<evidence type="ECO:0000256" key="8">
    <source>
        <dbReference type="ARBA" id="ARBA00049204"/>
    </source>
</evidence>
<dbReference type="GO" id="GO:0005739">
    <property type="term" value="C:mitochondrion"/>
    <property type="evidence" value="ECO:0007669"/>
    <property type="project" value="UniProtKB-ARBA"/>
</dbReference>
<dbReference type="SUPFAM" id="SSF46609">
    <property type="entry name" value="Fe,Mn superoxide dismutase (SOD), N-terminal domain"/>
    <property type="match status" value="1"/>
</dbReference>
<dbReference type="PROSITE" id="PS00088">
    <property type="entry name" value="SOD_MN"/>
    <property type="match status" value="1"/>
</dbReference>
<dbReference type="Gene3D" id="3.55.40.20">
    <property type="entry name" value="Iron/manganese superoxide dismutase, C-terminal domain"/>
    <property type="match status" value="1"/>
</dbReference>
<dbReference type="AlphaFoldDB" id="A0A9P1HBW8"/>
<accession>A0A9P1HBW8</accession>
<evidence type="ECO:0000313" key="12">
    <source>
        <dbReference type="Proteomes" id="UP000838763"/>
    </source>
</evidence>
<evidence type="ECO:0000256" key="5">
    <source>
        <dbReference type="ARBA" id="ARBA00022862"/>
    </source>
</evidence>
<dbReference type="InterPro" id="IPR001189">
    <property type="entry name" value="Mn/Fe_SOD"/>
</dbReference>
<reference evidence="11" key="1">
    <citation type="submission" date="2022-11" db="EMBL/GenBank/DDBJ databases">
        <authorList>
            <person name="Scott C."/>
            <person name="Bruce N."/>
        </authorList>
    </citation>
    <scope>NUCLEOTIDE SEQUENCE</scope>
</reference>
<evidence type="ECO:0000256" key="6">
    <source>
        <dbReference type="ARBA" id="ARBA00023002"/>
    </source>
</evidence>
<dbReference type="Proteomes" id="UP000838763">
    <property type="component" value="Unassembled WGS sequence"/>
</dbReference>
<keyword evidence="12" id="KW-1185">Reference proteome</keyword>
<evidence type="ECO:0000256" key="7">
    <source>
        <dbReference type="ARBA" id="ARBA00023211"/>
    </source>
</evidence>
<dbReference type="PANTHER" id="PTHR11404:SF6">
    <property type="entry name" value="SUPEROXIDE DISMUTASE [MN], MITOCHONDRIAL"/>
    <property type="match status" value="1"/>
</dbReference>
<dbReference type="Pfam" id="PF02777">
    <property type="entry name" value="Sod_Fe_C"/>
    <property type="match status" value="1"/>
</dbReference>
<dbReference type="GO" id="GO:0030145">
    <property type="term" value="F:manganese ion binding"/>
    <property type="evidence" value="ECO:0007669"/>
    <property type="project" value="TreeGrafter"/>
</dbReference>
<keyword evidence="7" id="KW-0464">Manganese</keyword>
<dbReference type="EC" id="1.15.1.1" evidence="3"/>
<gene>
    <name evidence="11" type="ORF">PPNO1_LOCUS9261</name>
</gene>
<evidence type="ECO:0000256" key="3">
    <source>
        <dbReference type="ARBA" id="ARBA00012682"/>
    </source>
</evidence>
<dbReference type="Gene3D" id="1.10.287.990">
    <property type="entry name" value="Fe,Mn superoxide dismutase (SOD) domain"/>
    <property type="match status" value="1"/>
</dbReference>
<dbReference type="InterPro" id="IPR050265">
    <property type="entry name" value="Fe/Mn_Superoxide_Dismutase"/>
</dbReference>
<comment type="caution">
    <text evidence="11">The sequence shown here is derived from an EMBL/GenBank/DDBJ whole genome shotgun (WGS) entry which is preliminary data.</text>
</comment>
<dbReference type="SUPFAM" id="SSF54719">
    <property type="entry name" value="Fe,Mn superoxide dismutase (SOD), C-terminal domain"/>
    <property type="match status" value="1"/>
</dbReference>
<evidence type="ECO:0000259" key="10">
    <source>
        <dbReference type="Pfam" id="PF02777"/>
    </source>
</evidence>
<dbReference type="FunFam" id="1.10.287.990:FF:000001">
    <property type="entry name" value="Superoxide dismutase"/>
    <property type="match status" value="1"/>
</dbReference>
<dbReference type="FunFam" id="3.55.40.20:FF:000002">
    <property type="entry name" value="Superoxide dismutase"/>
    <property type="match status" value="1"/>
</dbReference>
<dbReference type="InterPro" id="IPR019831">
    <property type="entry name" value="Mn/Fe_SOD_N"/>
</dbReference>
<keyword evidence="4" id="KW-0479">Metal-binding</keyword>
<protein>
    <recommendedName>
        <fullName evidence="3">superoxide dismutase</fullName>
        <ecNumber evidence="3">1.15.1.1</ecNumber>
    </recommendedName>
</protein>
<name>A0A9P1HBW8_9PEZI</name>
<dbReference type="Pfam" id="PF00081">
    <property type="entry name" value="Sod_Fe_N"/>
    <property type="match status" value="1"/>
</dbReference>
<dbReference type="EMBL" id="CALLCH030000020">
    <property type="protein sequence ID" value="CAI4219711.1"/>
    <property type="molecule type" value="Genomic_DNA"/>
</dbReference>
<feature type="domain" description="Manganese/iron superoxide dismutase C-terminal" evidence="10">
    <location>
        <begin position="180"/>
        <end position="281"/>
    </location>
</feature>
<evidence type="ECO:0000259" key="9">
    <source>
        <dbReference type="Pfam" id="PF00081"/>
    </source>
</evidence>
<comment type="similarity">
    <text evidence="2">Belongs to the iron/manganese superoxide dismutase family.</text>
</comment>